<dbReference type="SUPFAM" id="SSF51161">
    <property type="entry name" value="Trimeric LpxA-like enzymes"/>
    <property type="match status" value="1"/>
</dbReference>
<dbReference type="PANTHER" id="PTHR13061">
    <property type="entry name" value="DYNACTIN SUBUNIT P25"/>
    <property type="match status" value="1"/>
</dbReference>
<evidence type="ECO:0000313" key="2">
    <source>
        <dbReference type="Proteomes" id="UP001552594"/>
    </source>
</evidence>
<accession>A0ABV3JRL2</accession>
<dbReference type="InterPro" id="IPR050484">
    <property type="entry name" value="Transf_Hexapept/Carb_Anhydrase"/>
</dbReference>
<dbReference type="Gene3D" id="2.160.10.10">
    <property type="entry name" value="Hexapeptide repeat proteins"/>
    <property type="match status" value="1"/>
</dbReference>
<proteinExistence type="predicted"/>
<dbReference type="CDD" id="cd04645">
    <property type="entry name" value="LbH_gamma_CA_like"/>
    <property type="match status" value="1"/>
</dbReference>
<protein>
    <submittedName>
        <fullName evidence="1">Gamma carbonic anhydrase family protein</fullName>
    </submittedName>
</protein>
<dbReference type="InterPro" id="IPR047324">
    <property type="entry name" value="LbH_gamma_CA-like"/>
</dbReference>
<gene>
    <name evidence="1" type="ORF">AB0L16_03490</name>
</gene>
<dbReference type="Proteomes" id="UP001552594">
    <property type="component" value="Unassembled WGS sequence"/>
</dbReference>
<keyword evidence="2" id="KW-1185">Reference proteome</keyword>
<evidence type="ECO:0000313" key="1">
    <source>
        <dbReference type="EMBL" id="MEV5505526.1"/>
    </source>
</evidence>
<dbReference type="RefSeq" id="WP_109280533.1">
    <property type="nucleotide sequence ID" value="NZ_JBFAUK010000002.1"/>
</dbReference>
<sequence length="193" mass="19604">MKSISAQDIQVPALPGVLTVPVLGRGPLPDPSAFVAPTAVLVGPVVLAARSSVWYHAVLRADGDEIRLGESSNVQDGVVVHSDPGFAVRIGARVSVGHQATLHGCVVEDDVLVGLGARVLNGARIGALSIVAAGTVVPEGREVPPRSLVAGPHGAVVRQVTEEDIALIDTHAQNYLGLAGLHRSSLAPGAATG</sequence>
<comment type="caution">
    <text evidence="1">The sequence shown here is derived from an EMBL/GenBank/DDBJ whole genome shotgun (WGS) entry which is preliminary data.</text>
</comment>
<dbReference type="InterPro" id="IPR011004">
    <property type="entry name" value="Trimer_LpxA-like_sf"/>
</dbReference>
<name>A0ABV3JRL2_STRON</name>
<reference evidence="1 2" key="1">
    <citation type="submission" date="2024-06" db="EMBL/GenBank/DDBJ databases">
        <title>The Natural Products Discovery Center: Release of the First 8490 Sequenced Strains for Exploring Actinobacteria Biosynthetic Diversity.</title>
        <authorList>
            <person name="Kalkreuter E."/>
            <person name="Kautsar S.A."/>
            <person name="Yang D."/>
            <person name="Bader C.D."/>
            <person name="Teijaro C.N."/>
            <person name="Fluegel L."/>
            <person name="Davis C.M."/>
            <person name="Simpson J.R."/>
            <person name="Lauterbach L."/>
            <person name="Steele A.D."/>
            <person name="Gui C."/>
            <person name="Meng S."/>
            <person name="Li G."/>
            <person name="Viehrig K."/>
            <person name="Ye F."/>
            <person name="Su P."/>
            <person name="Kiefer A.F."/>
            <person name="Nichols A."/>
            <person name="Cepeda A.J."/>
            <person name="Yan W."/>
            <person name="Fan B."/>
            <person name="Jiang Y."/>
            <person name="Adhikari A."/>
            <person name="Zheng C.-J."/>
            <person name="Schuster L."/>
            <person name="Cowan T.M."/>
            <person name="Smanski M.J."/>
            <person name="Chevrette M.G."/>
            <person name="De Carvalho L.P.S."/>
            <person name="Shen B."/>
        </authorList>
    </citation>
    <scope>NUCLEOTIDE SEQUENCE [LARGE SCALE GENOMIC DNA]</scope>
    <source>
        <strain evidence="1 2">NPDC052347</strain>
    </source>
</reference>
<organism evidence="1 2">
    <name type="scientific">Streptomyces orinoci</name>
    <name type="common">Streptoverticillium orinoci</name>
    <dbReference type="NCBI Taxonomy" id="67339"/>
    <lineage>
        <taxon>Bacteria</taxon>
        <taxon>Bacillati</taxon>
        <taxon>Actinomycetota</taxon>
        <taxon>Actinomycetes</taxon>
        <taxon>Kitasatosporales</taxon>
        <taxon>Streptomycetaceae</taxon>
        <taxon>Streptomyces</taxon>
    </lineage>
</organism>
<dbReference type="EMBL" id="JBFAUK010000002">
    <property type="protein sequence ID" value="MEV5505526.1"/>
    <property type="molecule type" value="Genomic_DNA"/>
</dbReference>
<dbReference type="PANTHER" id="PTHR13061:SF29">
    <property type="entry name" value="GAMMA CARBONIC ANHYDRASE-LIKE 1, MITOCHONDRIAL-RELATED"/>
    <property type="match status" value="1"/>
</dbReference>